<dbReference type="PANTHER" id="PTHR34220">
    <property type="entry name" value="SENSOR HISTIDINE KINASE YPDA"/>
    <property type="match status" value="1"/>
</dbReference>
<evidence type="ECO:0000313" key="4">
    <source>
        <dbReference type="Proteomes" id="UP000194873"/>
    </source>
</evidence>
<keyword evidence="4" id="KW-1185">Reference proteome</keyword>
<gene>
    <name evidence="3" type="ORF">BXP70_23125</name>
</gene>
<evidence type="ECO:0000259" key="2">
    <source>
        <dbReference type="Pfam" id="PF06580"/>
    </source>
</evidence>
<feature type="transmembrane region" description="Helical" evidence="1">
    <location>
        <begin position="117"/>
        <end position="137"/>
    </location>
</feature>
<feature type="transmembrane region" description="Helical" evidence="1">
    <location>
        <begin position="77"/>
        <end position="97"/>
    </location>
</feature>
<sequence length="340" mass="39100">MDSVSPWLAQEPRLRWLGIVTVSLLLTVTMRKADTLAFWQDFLSHFVVTALYWQGNVAIFIFLRRRLPGYKLTVRRVVLHVLLGSGFVMVATLFNAWLEVRFEEPGAAFMPTYWGNLRFSLLTTLLITNVYESVYFFQEWRNYFMRAAALERENAISRLEALKQQVDPHFLFNSLNTMAALIGENEPAQEFLGALANVYRYILLSKKSTTVSLSEEMTFVEAYVYLNAIRFGKKIQVLKEIDPAALQLRVPPVAVQMLIENAIKHNAINSRFPLRIMIRATEQALSVTNTMHQKTVLEKSTRQGLQNIVSRFQLLTDRPVLIDNRGSEFEVVLPLLTHPE</sequence>
<evidence type="ECO:0000256" key="1">
    <source>
        <dbReference type="SAM" id="Phobius"/>
    </source>
</evidence>
<comment type="caution">
    <text evidence="3">The sequence shown here is derived from an EMBL/GenBank/DDBJ whole genome shotgun (WGS) entry which is preliminary data.</text>
</comment>
<dbReference type="Proteomes" id="UP000194873">
    <property type="component" value="Unassembled WGS sequence"/>
</dbReference>
<dbReference type="GO" id="GO:0000155">
    <property type="term" value="F:phosphorelay sensor kinase activity"/>
    <property type="evidence" value="ECO:0007669"/>
    <property type="project" value="InterPro"/>
</dbReference>
<dbReference type="InterPro" id="IPR050640">
    <property type="entry name" value="Bact_2-comp_sensor_kinase"/>
</dbReference>
<name>A0A243W986_9BACT</name>
<reference evidence="3 4" key="1">
    <citation type="submission" date="2017-01" db="EMBL/GenBank/DDBJ databases">
        <title>A new Hymenobacter.</title>
        <authorList>
            <person name="Liang Y."/>
            <person name="Feng F."/>
        </authorList>
    </citation>
    <scope>NUCLEOTIDE SEQUENCE [LARGE SCALE GENOMIC DNA]</scope>
    <source>
        <strain evidence="3">MIMBbqt21</strain>
    </source>
</reference>
<keyword evidence="1" id="KW-0812">Transmembrane</keyword>
<dbReference type="PANTHER" id="PTHR34220:SF7">
    <property type="entry name" value="SENSOR HISTIDINE KINASE YPDA"/>
    <property type="match status" value="1"/>
</dbReference>
<dbReference type="AlphaFoldDB" id="A0A243W986"/>
<feature type="transmembrane region" description="Helical" evidence="1">
    <location>
        <begin position="42"/>
        <end position="65"/>
    </location>
</feature>
<keyword evidence="1" id="KW-0472">Membrane</keyword>
<evidence type="ECO:0000313" key="3">
    <source>
        <dbReference type="EMBL" id="OUJ71057.1"/>
    </source>
</evidence>
<dbReference type="Pfam" id="PF06580">
    <property type="entry name" value="His_kinase"/>
    <property type="match status" value="1"/>
</dbReference>
<dbReference type="InterPro" id="IPR010559">
    <property type="entry name" value="Sig_transdc_His_kin_internal"/>
</dbReference>
<feature type="domain" description="Signal transduction histidine kinase internal region" evidence="2">
    <location>
        <begin position="158"/>
        <end position="235"/>
    </location>
</feature>
<keyword evidence="1" id="KW-1133">Transmembrane helix</keyword>
<dbReference type="GO" id="GO:0016020">
    <property type="term" value="C:membrane"/>
    <property type="evidence" value="ECO:0007669"/>
    <property type="project" value="InterPro"/>
</dbReference>
<protein>
    <recommendedName>
        <fullName evidence="2">Signal transduction histidine kinase internal region domain-containing protein</fullName>
    </recommendedName>
</protein>
<accession>A0A243W986</accession>
<organism evidence="3 4">
    <name type="scientific">Hymenobacter crusticola</name>
    <dbReference type="NCBI Taxonomy" id="1770526"/>
    <lineage>
        <taxon>Bacteria</taxon>
        <taxon>Pseudomonadati</taxon>
        <taxon>Bacteroidota</taxon>
        <taxon>Cytophagia</taxon>
        <taxon>Cytophagales</taxon>
        <taxon>Hymenobacteraceae</taxon>
        <taxon>Hymenobacter</taxon>
    </lineage>
</organism>
<dbReference type="EMBL" id="MTSE01000019">
    <property type="protein sequence ID" value="OUJ71057.1"/>
    <property type="molecule type" value="Genomic_DNA"/>
</dbReference>
<proteinExistence type="predicted"/>